<keyword evidence="1" id="KW-1133">Transmembrane helix</keyword>
<name>A0A371JUH7_9FLAO</name>
<gene>
    <name evidence="2" type="ORF">DX873_04680</name>
</gene>
<organism evidence="2 3">
    <name type="scientific">Flagellimonas nanhaiensis</name>
    <dbReference type="NCBI Taxonomy" id="2292706"/>
    <lineage>
        <taxon>Bacteria</taxon>
        <taxon>Pseudomonadati</taxon>
        <taxon>Bacteroidota</taxon>
        <taxon>Flavobacteriia</taxon>
        <taxon>Flavobacteriales</taxon>
        <taxon>Flavobacteriaceae</taxon>
        <taxon>Flagellimonas</taxon>
    </lineage>
</organism>
<dbReference type="AlphaFoldDB" id="A0A371JUH7"/>
<keyword evidence="1" id="KW-0472">Membrane</keyword>
<keyword evidence="1" id="KW-0812">Transmembrane</keyword>
<feature type="transmembrane region" description="Helical" evidence="1">
    <location>
        <begin position="90"/>
        <end position="108"/>
    </location>
</feature>
<proteinExistence type="predicted"/>
<evidence type="ECO:0000256" key="1">
    <source>
        <dbReference type="SAM" id="Phobius"/>
    </source>
</evidence>
<dbReference type="EMBL" id="QTJX01000001">
    <property type="protein sequence ID" value="RDY61462.1"/>
    <property type="molecule type" value="Genomic_DNA"/>
</dbReference>
<evidence type="ECO:0000313" key="3">
    <source>
        <dbReference type="Proteomes" id="UP000261828"/>
    </source>
</evidence>
<feature type="transmembrane region" description="Helical" evidence="1">
    <location>
        <begin position="7"/>
        <end position="26"/>
    </location>
</feature>
<protein>
    <submittedName>
        <fullName evidence="2">Uncharacterized protein</fullName>
    </submittedName>
</protein>
<sequence>MVQIIRLHSIVLILCSLIGFIGHFLQFGVARITPWIPASVGMILMFFTLVPNKKIARYLSFFLIVSFGILVTNMLFTFWNQDFQPIRKKLIFLAMSLSSWVSILVFILKKKFRH</sequence>
<evidence type="ECO:0000313" key="2">
    <source>
        <dbReference type="EMBL" id="RDY61462.1"/>
    </source>
</evidence>
<feature type="transmembrane region" description="Helical" evidence="1">
    <location>
        <begin position="58"/>
        <end position="78"/>
    </location>
</feature>
<dbReference type="Proteomes" id="UP000261828">
    <property type="component" value="Unassembled WGS sequence"/>
</dbReference>
<reference evidence="2 3" key="1">
    <citation type="submission" date="2018-08" db="EMBL/GenBank/DDBJ databases">
        <title>Muricauda nanhaiensis sp. nov., isolated from seawater of the South China Sea.</title>
        <authorList>
            <person name="Dang Y."/>
        </authorList>
    </citation>
    <scope>NUCLEOTIDE SEQUENCE [LARGE SCALE GENOMIC DNA]</scope>
    <source>
        <strain evidence="2 3">SM1704</strain>
    </source>
</reference>
<accession>A0A371JUH7</accession>
<feature type="transmembrane region" description="Helical" evidence="1">
    <location>
        <begin position="32"/>
        <end position="51"/>
    </location>
</feature>
<keyword evidence="3" id="KW-1185">Reference proteome</keyword>
<comment type="caution">
    <text evidence="2">The sequence shown here is derived from an EMBL/GenBank/DDBJ whole genome shotgun (WGS) entry which is preliminary data.</text>
</comment>